<keyword evidence="2" id="KW-1185">Reference proteome</keyword>
<dbReference type="PIRSF" id="PIRSF014728">
    <property type="entry name" value="PqaA"/>
    <property type="match status" value="1"/>
</dbReference>
<dbReference type="PANTHER" id="PTHR31497:SF0">
    <property type="entry name" value="AUTOCRINE PROLIFERATION REPRESSOR PROTEIN A"/>
    <property type="match status" value="1"/>
</dbReference>
<evidence type="ECO:0000313" key="1">
    <source>
        <dbReference type="EMBL" id="NHE58300.1"/>
    </source>
</evidence>
<evidence type="ECO:0000313" key="2">
    <source>
        <dbReference type="Proteomes" id="UP000649799"/>
    </source>
</evidence>
<dbReference type="Gene3D" id="3.40.50.1820">
    <property type="entry name" value="alpha/beta hydrolase"/>
    <property type="match status" value="1"/>
</dbReference>
<protein>
    <submittedName>
        <fullName evidence="1">PhoPQ-activated pathogenicity-like protein PqaA type</fullName>
    </submittedName>
</protein>
<dbReference type="SUPFAM" id="SSF53474">
    <property type="entry name" value="alpha/beta-Hydrolases"/>
    <property type="match status" value="1"/>
</dbReference>
<dbReference type="PANTHER" id="PTHR31497">
    <property type="entry name" value="AUTOCRINE PROLIFERATION REPRESSOR PROTEIN A"/>
    <property type="match status" value="1"/>
</dbReference>
<dbReference type="RefSeq" id="WP_166148520.1">
    <property type="nucleotide sequence ID" value="NZ_JAANYN010000006.1"/>
</dbReference>
<proteinExistence type="predicted"/>
<dbReference type="InterPro" id="IPR029058">
    <property type="entry name" value="AB_hydrolase_fold"/>
</dbReference>
<dbReference type="Pfam" id="PF10142">
    <property type="entry name" value="PhoPQ_related"/>
    <property type="match status" value="1"/>
</dbReference>
<dbReference type="EMBL" id="JAANYN010000006">
    <property type="protein sequence ID" value="NHE58300.1"/>
    <property type="molecule type" value="Genomic_DNA"/>
</dbReference>
<dbReference type="Proteomes" id="UP000649799">
    <property type="component" value="Unassembled WGS sequence"/>
</dbReference>
<dbReference type="InterPro" id="IPR009199">
    <property type="entry name" value="PhoPQ-act_pathogen-rel_PqaA"/>
</dbReference>
<name>A0ABX0HAB0_9BACT</name>
<comment type="caution">
    <text evidence="1">The sequence shown here is derived from an EMBL/GenBank/DDBJ whole genome shotgun (WGS) entry which is preliminary data.</text>
</comment>
<sequence>MFSYILSIILFSHCQPNKTLETNVAEVKGLDLLKAYVMEDQDAYNYELAYKSKGDNYSYYVLKMVSQEWLTEAEVDSTTWWHWVSFVIPDSLKFDTSLLMITGGSNQSKLPEKADDLILQAALATGSPAIKVHNIPYQPVRYVGDTLEKRTEDGLIAYGWREFMERGASDDAAIWLARFPMTKAVVSAMDAVVDFTSKELGLSLDKYVVAGGSKRGWTTWTTAAVDDRVVGMAPLVIDMLNLTPSFKHHWQTYGFWAPAVDDYTEEGIFNWIDSREFERLTEIVEPFNFLDEYAEIPKLLINASGDQFFLPDSWKFYWDDLPGEKHLAYIPNTGHSLDKTDAAQVLLGFYSHIIAGQERPEYQWEISDEAISLEIDPENPPVAIKLWTATNESERDFRIDVLGPAWTASNIPIAPNGSYNIPIQSPAKGWRGHFVELTYAGNAPLKFTSGIKVLPESYPHEPFVPDVPKGNPIE</sequence>
<organism evidence="1 2">
    <name type="scientific">Cyclobacterium plantarum</name>
    <dbReference type="NCBI Taxonomy" id="2716263"/>
    <lineage>
        <taxon>Bacteria</taxon>
        <taxon>Pseudomonadati</taxon>
        <taxon>Bacteroidota</taxon>
        <taxon>Cytophagia</taxon>
        <taxon>Cytophagales</taxon>
        <taxon>Cyclobacteriaceae</taxon>
        <taxon>Cyclobacterium</taxon>
    </lineage>
</organism>
<accession>A0ABX0HAB0</accession>
<gene>
    <name evidence="1" type="ORF">G9Q97_15925</name>
</gene>
<reference evidence="1 2" key="1">
    <citation type="submission" date="2020-03" db="EMBL/GenBank/DDBJ databases">
        <title>Cyclobacterium plantarum sp. nov., a marine bacterium isolated from a coastal-marine wetland.</title>
        <authorList>
            <person name="Sanchez-Porro C."/>
            <person name="Ventosa A."/>
            <person name="Amoozegar M."/>
        </authorList>
    </citation>
    <scope>NUCLEOTIDE SEQUENCE [LARGE SCALE GENOMIC DNA]</scope>
    <source>
        <strain evidence="1 2">GBPx2</strain>
    </source>
</reference>